<comment type="catalytic activity">
    <reaction evidence="11">
        <text>tRNA(Asn) + L-asparagine + ATP = L-asparaginyl-tRNA(Asn) + AMP + diphosphate + H(+)</text>
        <dbReference type="Rhea" id="RHEA:11180"/>
        <dbReference type="Rhea" id="RHEA-COMP:9659"/>
        <dbReference type="Rhea" id="RHEA-COMP:9674"/>
        <dbReference type="ChEBI" id="CHEBI:15378"/>
        <dbReference type="ChEBI" id="CHEBI:30616"/>
        <dbReference type="ChEBI" id="CHEBI:33019"/>
        <dbReference type="ChEBI" id="CHEBI:58048"/>
        <dbReference type="ChEBI" id="CHEBI:78442"/>
        <dbReference type="ChEBI" id="CHEBI:78515"/>
        <dbReference type="ChEBI" id="CHEBI:456215"/>
        <dbReference type="EC" id="6.1.1.22"/>
    </reaction>
</comment>
<dbReference type="PANTHER" id="PTHR22594">
    <property type="entry name" value="ASPARTYL/LYSYL-TRNA SYNTHETASE"/>
    <property type="match status" value="1"/>
</dbReference>
<dbReference type="Pfam" id="PF00152">
    <property type="entry name" value="tRNA-synt_2"/>
    <property type="match status" value="1"/>
</dbReference>
<keyword evidence="9" id="KW-0030">Aminoacyl-tRNA synthetase</keyword>
<dbReference type="GO" id="GO:0005737">
    <property type="term" value="C:cytoplasm"/>
    <property type="evidence" value="ECO:0007669"/>
    <property type="project" value="UniProtKB-SubCell"/>
</dbReference>
<keyword evidence="8" id="KW-0648">Protein biosynthesis</keyword>
<keyword evidence="5" id="KW-0436">Ligase</keyword>
<evidence type="ECO:0000256" key="3">
    <source>
        <dbReference type="ARBA" id="ARBA00012816"/>
    </source>
</evidence>
<reference evidence="13" key="2">
    <citation type="submission" date="2025-09" db="UniProtKB">
        <authorList>
            <consortium name="Ensembl"/>
        </authorList>
    </citation>
    <scope>IDENTIFICATION</scope>
</reference>
<dbReference type="EC" id="6.1.1.22" evidence="3"/>
<dbReference type="SUPFAM" id="SSF55681">
    <property type="entry name" value="Class II aaRS and biotin synthetases"/>
    <property type="match status" value="1"/>
</dbReference>
<protein>
    <recommendedName>
        <fullName evidence="3">asparagine--tRNA ligase</fullName>
        <ecNumber evidence="3">6.1.1.22</ecNumber>
    </recommendedName>
    <alternativeName>
        <fullName evidence="10">Asparaginyl-tRNA synthetase</fullName>
    </alternativeName>
</protein>
<evidence type="ECO:0000256" key="7">
    <source>
        <dbReference type="ARBA" id="ARBA00022840"/>
    </source>
</evidence>
<evidence type="ECO:0000313" key="13">
    <source>
        <dbReference type="Ensembl" id="ENSSANP00000079355.1"/>
    </source>
</evidence>
<dbReference type="Ensembl" id="ENSSANT00000084339.1">
    <property type="protein sequence ID" value="ENSSANP00000079355.1"/>
    <property type="gene ID" value="ENSSANG00000039488.1"/>
</dbReference>
<evidence type="ECO:0000256" key="8">
    <source>
        <dbReference type="ARBA" id="ARBA00022917"/>
    </source>
</evidence>
<accession>A0A671R7N3</accession>
<evidence type="ECO:0000256" key="2">
    <source>
        <dbReference type="ARBA" id="ARBA00008226"/>
    </source>
</evidence>
<dbReference type="Proteomes" id="UP000472260">
    <property type="component" value="Unassembled WGS sequence"/>
</dbReference>
<reference evidence="13" key="1">
    <citation type="submission" date="2025-08" db="UniProtKB">
        <authorList>
            <consortium name="Ensembl"/>
        </authorList>
    </citation>
    <scope>IDENTIFICATION</scope>
</reference>
<keyword evidence="6" id="KW-0547">Nucleotide-binding</keyword>
<dbReference type="PANTHER" id="PTHR22594:SF16">
    <property type="entry name" value="ASPARAGINE--TRNA LIGASE, CYTOPLASMIC"/>
    <property type="match status" value="1"/>
</dbReference>
<evidence type="ECO:0000256" key="6">
    <source>
        <dbReference type="ARBA" id="ARBA00022741"/>
    </source>
</evidence>
<keyword evidence="14" id="KW-1185">Reference proteome</keyword>
<dbReference type="InterPro" id="IPR045864">
    <property type="entry name" value="aa-tRNA-synth_II/BPL/LPL"/>
</dbReference>
<sequence length="350" mass="39992">MVSELMNVCCVQCQCYNGLVLSTESTVALYGTVKPVPEGKQAPGGHELLCDFWELIGLAPAGGTDNLLNEESDVDVQLNNRHMMIRGVNVSKILKGGSTLFGLNYFGENAFLTQSSQLYLETCIPALGDTFCIAQSYRAEQSRTRRHLSEYTHIEAECPFMSYEDLLKRLEDLVCDVVDRVLKSPAAQLLYDLNPDFKPPKRPFKRMNYTEAIAWLKEHNFGEVCDIPEAPERLMTDSINETILLCRFPAEIKSFYMQRRAEDRRLTESVDVLMPNVGEIVGGSMRIWDAEELLEAYKRRVIVCVFQRKFGTCPHGGYGLGLERFLTWLLNRHHIRDVCLYPRFIQRCRP</sequence>
<keyword evidence="7" id="KW-0067">ATP-binding</keyword>
<evidence type="ECO:0000256" key="11">
    <source>
        <dbReference type="ARBA" id="ARBA00047844"/>
    </source>
</evidence>
<evidence type="ECO:0000256" key="10">
    <source>
        <dbReference type="ARBA" id="ARBA00029886"/>
    </source>
</evidence>
<evidence type="ECO:0000313" key="14">
    <source>
        <dbReference type="Proteomes" id="UP000472260"/>
    </source>
</evidence>
<evidence type="ECO:0000256" key="1">
    <source>
        <dbReference type="ARBA" id="ARBA00004496"/>
    </source>
</evidence>
<dbReference type="InterPro" id="IPR004364">
    <property type="entry name" value="Aa-tRNA-synt_II"/>
</dbReference>
<dbReference type="InterPro" id="IPR012340">
    <property type="entry name" value="NA-bd_OB-fold"/>
</dbReference>
<evidence type="ECO:0000259" key="12">
    <source>
        <dbReference type="PROSITE" id="PS50862"/>
    </source>
</evidence>
<organism evidence="13 14">
    <name type="scientific">Sinocyclocheilus anshuiensis</name>
    <dbReference type="NCBI Taxonomy" id="1608454"/>
    <lineage>
        <taxon>Eukaryota</taxon>
        <taxon>Metazoa</taxon>
        <taxon>Chordata</taxon>
        <taxon>Craniata</taxon>
        <taxon>Vertebrata</taxon>
        <taxon>Euteleostomi</taxon>
        <taxon>Actinopterygii</taxon>
        <taxon>Neopterygii</taxon>
        <taxon>Teleostei</taxon>
        <taxon>Ostariophysi</taxon>
        <taxon>Cypriniformes</taxon>
        <taxon>Cyprinidae</taxon>
        <taxon>Cyprininae</taxon>
        <taxon>Sinocyclocheilus</taxon>
    </lineage>
</organism>
<dbReference type="GO" id="GO:0006421">
    <property type="term" value="P:asparaginyl-tRNA aminoacylation"/>
    <property type="evidence" value="ECO:0007669"/>
    <property type="project" value="TreeGrafter"/>
</dbReference>
<keyword evidence="4" id="KW-0963">Cytoplasm</keyword>
<dbReference type="PROSITE" id="PS50862">
    <property type="entry name" value="AA_TRNA_LIGASE_II"/>
    <property type="match status" value="1"/>
</dbReference>
<name>A0A671R7N3_9TELE</name>
<comment type="subcellular location">
    <subcellularLocation>
        <location evidence="1">Cytoplasm</location>
    </subcellularLocation>
</comment>
<proteinExistence type="inferred from homology"/>
<dbReference type="Gene3D" id="3.30.930.10">
    <property type="entry name" value="Bira Bifunctional Protein, Domain 2"/>
    <property type="match status" value="1"/>
</dbReference>
<dbReference type="InterPro" id="IPR002312">
    <property type="entry name" value="Asp/Asn-tRNA-synth_IIb"/>
</dbReference>
<evidence type="ECO:0000256" key="5">
    <source>
        <dbReference type="ARBA" id="ARBA00022598"/>
    </source>
</evidence>
<comment type="similarity">
    <text evidence="2">Belongs to the class-II aminoacyl-tRNA synthetase family.</text>
</comment>
<dbReference type="GO" id="GO:0004816">
    <property type="term" value="F:asparagine-tRNA ligase activity"/>
    <property type="evidence" value="ECO:0007669"/>
    <property type="project" value="UniProtKB-EC"/>
</dbReference>
<dbReference type="GO" id="GO:0005524">
    <property type="term" value="F:ATP binding"/>
    <property type="evidence" value="ECO:0007669"/>
    <property type="project" value="UniProtKB-KW"/>
</dbReference>
<dbReference type="Gene3D" id="2.40.50.140">
    <property type="entry name" value="Nucleic acid-binding proteins"/>
    <property type="match status" value="1"/>
</dbReference>
<feature type="domain" description="Aminoacyl-transfer RNA synthetases class-II family profile" evidence="12">
    <location>
        <begin position="133"/>
        <end position="342"/>
    </location>
</feature>
<dbReference type="InterPro" id="IPR006195">
    <property type="entry name" value="aa-tRNA-synth_II"/>
</dbReference>
<evidence type="ECO:0000256" key="9">
    <source>
        <dbReference type="ARBA" id="ARBA00023146"/>
    </source>
</evidence>
<dbReference type="PRINTS" id="PR01042">
    <property type="entry name" value="TRNASYNTHASP"/>
</dbReference>
<evidence type="ECO:0000256" key="4">
    <source>
        <dbReference type="ARBA" id="ARBA00022490"/>
    </source>
</evidence>
<dbReference type="AlphaFoldDB" id="A0A671R7N3"/>